<dbReference type="GO" id="GO:0005634">
    <property type="term" value="C:nucleus"/>
    <property type="evidence" value="ECO:0007669"/>
    <property type="project" value="UniProtKB-SubCell"/>
</dbReference>
<evidence type="ECO:0000259" key="18">
    <source>
        <dbReference type="Pfam" id="PF04563"/>
    </source>
</evidence>
<dbReference type="Gene3D" id="3.90.1070.20">
    <property type="match status" value="1"/>
</dbReference>
<dbReference type="GO" id="GO:0032549">
    <property type="term" value="F:ribonucleoside binding"/>
    <property type="evidence" value="ECO:0007669"/>
    <property type="project" value="InterPro"/>
</dbReference>
<evidence type="ECO:0000259" key="17">
    <source>
        <dbReference type="Pfam" id="PF04561"/>
    </source>
</evidence>
<evidence type="ECO:0000256" key="6">
    <source>
        <dbReference type="ARBA" id="ARBA00022695"/>
    </source>
</evidence>
<protein>
    <recommendedName>
        <fullName evidence="14">DNA-directed RNA polymerase subunit beta</fullName>
        <ecNumber evidence="14">2.7.7.6</ecNumber>
    </recommendedName>
</protein>
<keyword evidence="9" id="KW-0862">Zinc</keyword>
<evidence type="ECO:0000259" key="20">
    <source>
        <dbReference type="Pfam" id="PF04566"/>
    </source>
</evidence>
<dbReference type="InterPro" id="IPR014724">
    <property type="entry name" value="RNA_pol_RPB2_OB-fold"/>
</dbReference>
<feature type="domain" description="DNA-directed RNA polymerase subunit 2 hybrid-binding" evidence="15">
    <location>
        <begin position="753"/>
        <end position="1125"/>
    </location>
</feature>
<evidence type="ECO:0000259" key="16">
    <source>
        <dbReference type="Pfam" id="PF04560"/>
    </source>
</evidence>
<dbReference type="Pfam" id="PF04565">
    <property type="entry name" value="RNA_pol_Rpb2_3"/>
    <property type="match status" value="1"/>
</dbReference>
<dbReference type="GO" id="GO:0008270">
    <property type="term" value="F:zinc ion binding"/>
    <property type="evidence" value="ECO:0007669"/>
    <property type="project" value="UniProtKB-KW"/>
</dbReference>
<proteinExistence type="inferred from homology"/>
<feature type="domain" description="RNA polymerase Rpb2" evidence="17">
    <location>
        <begin position="219"/>
        <end position="408"/>
    </location>
</feature>
<dbReference type="Gene3D" id="3.90.1800.10">
    <property type="entry name" value="RNA polymerase alpha subunit dimerisation domain"/>
    <property type="match status" value="1"/>
</dbReference>
<evidence type="ECO:0000256" key="13">
    <source>
        <dbReference type="RuleBase" id="RU000434"/>
    </source>
</evidence>
<dbReference type="InterPro" id="IPR007646">
    <property type="entry name" value="RNA_pol_Rpb2_4"/>
</dbReference>
<evidence type="ECO:0000256" key="2">
    <source>
        <dbReference type="ARBA" id="ARBA00006835"/>
    </source>
</evidence>
<dbReference type="InterPro" id="IPR015712">
    <property type="entry name" value="DNA-dir_RNA_pol_su2"/>
</dbReference>
<dbReference type="FunFam" id="2.40.50.150:FF:000002">
    <property type="entry name" value="DNA-directed RNA polymerase subunit beta"/>
    <property type="match status" value="1"/>
</dbReference>
<dbReference type="STRING" id="1336337.A0A3N4JM48"/>
<keyword evidence="10" id="KW-0460">Magnesium</keyword>
<sequence length="1228" mass="139327">MDEYSDDITAEDCWQVISSFFDRKGLVSQQLDSFDEFVGTTMVEMIDEDSLLTLDQNTPQSDDGIVLRRYEIMFGPCYLSRPTMTEGDGSTQPMLPQEARLRNLTYSAPMYCELKKKVMVAREVEVASDDEDGGSDNGDPQKEKARVRYEWDIEEEDEGATKVFIGKMPVMLKSQYCILKDFKEEELYSLNECPYDQGGYFVINGSEKVLIAQERSAANIVQVFKKALPSPTPYVAEIRSAVEKGSRLISSMQIKLFSKGEARGGYNATIKSTLPYIKSDIPIVIVFRALGVVSDEDILNHVCYDRNDTQMLEMMKPCIEEAFVIQDREVALDFIGKRGSSQGINKEKRIRYARDIMQKELLPHISQEEGSETRKAFFLGYMVHRMLQCALERREVDDRDHFGKKRLDLAGPLLAGLFRTLWRKLTKDVYKYLEKCVETSKDFNLTLAVKSNTITNGLKYSLATGNWGEQKKAASSKAGVSQVLNRYTFASTLSHLRRTNTPIGRDGKIAKPRQLHNTHWGLVCPAETPEGQACGLVKNLSLMSYITIGTPGYPLVDFLSSNDMELLEEYEPQRSPNATKVFVNGVWVGTHRDPLMLAKVVQDVRRQGVVSHEVSVIRDIRDREFKIFTDAGRVCRPLFVIDNDPRSERRGQLVLQKEHIEKLEDDHQLEIEDRFGWEGLLFAGAVEYLDAEEEEGVMIVMTPEDLDLSRQVQLGYEIEQETDQAKRVKAPINSTTHTWTHCEIHPSMILGICASIIPFPDHNQSPRNTYQSAMGKQAMGVFLTNFSERMDTMANILYYPQKPLATTRSMEFLKFRELPAGQNAIVAILCYSGYNQEDSVIMNQSSIDRGLFRSLFYRSYMDQEKRIGMQIVEEFEKPTRNNTLKLKHGTYDKLDDDGLIAPGVRVSGEDIIIGKTAPIAPDVDEMGQRQKYHTKRDVSTPLRSTENGIVDQVMLTTNAEGLKFVKVRMRTTKIPQIGDKFASRHGQKGTIGITYRQEDMPFTCEGIVPDLIINPHAIPSRMTIAHLIECQLSKVSSLRGFEGDATPFTDVTVDSVSTLLRQNGYQSRGFEVMYNGYTGRKLVAQVFLGPTYYQRLRHMVDDKIHARARGPVQILTRQPVEGRARDGGLRFGEMERDCMIAHGASAFLKERLFEVSDAFRVHICDICGLMTPIANLKKNLFECRPCRNKTKISQIHLPYAAKLLFQELASMNIAARMYHKRSGVSVRN</sequence>
<dbReference type="GO" id="GO:0000428">
    <property type="term" value="C:DNA-directed RNA polymerase complex"/>
    <property type="evidence" value="ECO:0007669"/>
    <property type="project" value="UniProtKB-KW"/>
</dbReference>
<dbReference type="InterPro" id="IPR007121">
    <property type="entry name" value="RNA_pol_bsu_CS"/>
</dbReference>
<keyword evidence="5 14" id="KW-0808">Transferase</keyword>
<dbReference type="InterPro" id="IPR007642">
    <property type="entry name" value="RNA_pol_Rpb2_2"/>
</dbReference>
<feature type="domain" description="RNA polymerase Rpb2" evidence="19">
    <location>
        <begin position="482"/>
        <end position="546"/>
    </location>
</feature>
<dbReference type="FunFam" id="3.90.1800.10:FF:000002">
    <property type="entry name" value="DNA-directed RNA polymerase subunit beta"/>
    <property type="match status" value="1"/>
</dbReference>
<keyword evidence="7" id="KW-0479">Metal-binding</keyword>
<dbReference type="InterPro" id="IPR007641">
    <property type="entry name" value="RNA_pol_Rpb2_7"/>
</dbReference>
<dbReference type="Proteomes" id="UP000276215">
    <property type="component" value="Unassembled WGS sequence"/>
</dbReference>
<comment type="function">
    <text evidence="14">DNA-dependent RNA polymerase catalyzes the transcription of DNA into RNA using the four ribonucleoside triphosphates as substrates.</text>
</comment>
<dbReference type="FunFam" id="3.90.1110.10:FF:000003">
    <property type="entry name" value="DNA-directed RNA polymerase subunit beta"/>
    <property type="match status" value="1"/>
</dbReference>
<reference evidence="22 23" key="1">
    <citation type="journal article" date="2018" name="Nat. Ecol. Evol.">
        <title>Pezizomycetes genomes reveal the molecular basis of ectomycorrhizal truffle lifestyle.</title>
        <authorList>
            <person name="Murat C."/>
            <person name="Payen T."/>
            <person name="Noel B."/>
            <person name="Kuo A."/>
            <person name="Morin E."/>
            <person name="Chen J."/>
            <person name="Kohler A."/>
            <person name="Krizsan K."/>
            <person name="Balestrini R."/>
            <person name="Da Silva C."/>
            <person name="Montanini B."/>
            <person name="Hainaut M."/>
            <person name="Levati E."/>
            <person name="Barry K.W."/>
            <person name="Belfiori B."/>
            <person name="Cichocki N."/>
            <person name="Clum A."/>
            <person name="Dockter R.B."/>
            <person name="Fauchery L."/>
            <person name="Guy J."/>
            <person name="Iotti M."/>
            <person name="Le Tacon F."/>
            <person name="Lindquist E.A."/>
            <person name="Lipzen A."/>
            <person name="Malagnac F."/>
            <person name="Mello A."/>
            <person name="Molinier V."/>
            <person name="Miyauchi S."/>
            <person name="Poulain J."/>
            <person name="Riccioni C."/>
            <person name="Rubini A."/>
            <person name="Sitrit Y."/>
            <person name="Splivallo R."/>
            <person name="Traeger S."/>
            <person name="Wang M."/>
            <person name="Zifcakova L."/>
            <person name="Wipf D."/>
            <person name="Zambonelli A."/>
            <person name="Paolocci F."/>
            <person name="Nowrousian M."/>
            <person name="Ottonello S."/>
            <person name="Baldrian P."/>
            <person name="Spatafora J.W."/>
            <person name="Henrissat B."/>
            <person name="Nagy L.G."/>
            <person name="Aury J.M."/>
            <person name="Wincker P."/>
            <person name="Grigoriev I.V."/>
            <person name="Bonfante P."/>
            <person name="Martin F.M."/>
        </authorList>
    </citation>
    <scope>NUCLEOTIDE SEQUENCE [LARGE SCALE GENOMIC DNA]</scope>
    <source>
        <strain evidence="22 23">120613-1</strain>
    </source>
</reference>
<dbReference type="InterPro" id="IPR007645">
    <property type="entry name" value="RNA_pol_Rpb2_3"/>
</dbReference>
<dbReference type="FunFam" id="3.90.1070.20:FF:000002">
    <property type="entry name" value="DNA-directed RNA polymerase subunit beta"/>
    <property type="match status" value="1"/>
</dbReference>
<dbReference type="InterPro" id="IPR007120">
    <property type="entry name" value="DNA-dir_RNAP_su2_dom"/>
</dbReference>
<evidence type="ECO:0000256" key="10">
    <source>
        <dbReference type="ARBA" id="ARBA00022842"/>
    </source>
</evidence>
<feature type="domain" description="RNA polymerase Rpb2" evidence="16">
    <location>
        <begin position="1127"/>
        <end position="1219"/>
    </location>
</feature>
<dbReference type="AlphaFoldDB" id="A0A3N4JM48"/>
<comment type="subunit">
    <text evidence="3">Component of the RNA polymerase II (Pol II) complex consisting of 12 subunits.</text>
</comment>
<dbReference type="InterPro" id="IPR037033">
    <property type="entry name" value="DNA-dir_RNAP_su2_hyb_sf"/>
</dbReference>
<dbReference type="Pfam" id="PF04563">
    <property type="entry name" value="RNA_pol_Rpb2_1"/>
    <property type="match status" value="1"/>
</dbReference>
<comment type="subcellular location">
    <subcellularLocation>
        <location evidence="1">Nucleus</location>
    </subcellularLocation>
</comment>
<keyword evidence="6 14" id="KW-0548">Nucleotidyltransferase</keyword>
<dbReference type="EMBL" id="ML120403">
    <property type="protein sequence ID" value="RPA97500.1"/>
    <property type="molecule type" value="Genomic_DNA"/>
</dbReference>
<evidence type="ECO:0000256" key="4">
    <source>
        <dbReference type="ARBA" id="ARBA00022478"/>
    </source>
</evidence>
<dbReference type="Pfam" id="PF00562">
    <property type="entry name" value="RNA_pol_Rpb2_6"/>
    <property type="match status" value="1"/>
</dbReference>
<dbReference type="OrthoDB" id="10248617at2759"/>
<dbReference type="Pfam" id="PF04567">
    <property type="entry name" value="RNA_pol_Rpb2_5"/>
    <property type="match status" value="1"/>
</dbReference>
<dbReference type="GO" id="GO:0006351">
    <property type="term" value="P:DNA-templated transcription"/>
    <property type="evidence" value="ECO:0007669"/>
    <property type="project" value="InterPro"/>
</dbReference>
<feature type="domain" description="RNA polymerase beta subunit protrusion" evidence="18">
    <location>
        <begin position="25"/>
        <end position="456"/>
    </location>
</feature>
<evidence type="ECO:0000259" key="19">
    <source>
        <dbReference type="Pfam" id="PF04565"/>
    </source>
</evidence>
<dbReference type="Gene3D" id="3.90.1110.10">
    <property type="entry name" value="RNA polymerase Rpb2, domain 2"/>
    <property type="match status" value="1"/>
</dbReference>
<evidence type="ECO:0000259" key="15">
    <source>
        <dbReference type="Pfam" id="PF00562"/>
    </source>
</evidence>
<name>A0A3N4JM48_9PEZI</name>
<dbReference type="PROSITE" id="PS01166">
    <property type="entry name" value="RNA_POL_BETA"/>
    <property type="match status" value="1"/>
</dbReference>
<dbReference type="GO" id="GO:0003899">
    <property type="term" value="F:DNA-directed RNA polymerase activity"/>
    <property type="evidence" value="ECO:0007669"/>
    <property type="project" value="UniProtKB-EC"/>
</dbReference>
<feature type="domain" description="RNA polymerase Rpb2" evidence="20">
    <location>
        <begin position="581"/>
        <end position="642"/>
    </location>
</feature>
<evidence type="ECO:0000256" key="1">
    <source>
        <dbReference type="ARBA" id="ARBA00004123"/>
    </source>
</evidence>
<evidence type="ECO:0000313" key="22">
    <source>
        <dbReference type="EMBL" id="RPA97500.1"/>
    </source>
</evidence>
<dbReference type="SUPFAM" id="SSF64484">
    <property type="entry name" value="beta and beta-prime subunits of DNA dependent RNA-polymerase"/>
    <property type="match status" value="1"/>
</dbReference>
<evidence type="ECO:0000259" key="21">
    <source>
        <dbReference type="Pfam" id="PF04567"/>
    </source>
</evidence>
<comment type="catalytic activity">
    <reaction evidence="14">
        <text>RNA(n) + a ribonucleoside 5'-triphosphate = RNA(n+1) + diphosphate</text>
        <dbReference type="Rhea" id="RHEA:21248"/>
        <dbReference type="Rhea" id="RHEA-COMP:14527"/>
        <dbReference type="Rhea" id="RHEA-COMP:17342"/>
        <dbReference type="ChEBI" id="CHEBI:33019"/>
        <dbReference type="ChEBI" id="CHEBI:61557"/>
        <dbReference type="ChEBI" id="CHEBI:140395"/>
        <dbReference type="EC" id="2.7.7.6"/>
    </reaction>
</comment>
<gene>
    <name evidence="22" type="ORF">L873DRAFT_1741793</name>
</gene>
<dbReference type="Gene3D" id="2.40.270.10">
    <property type="entry name" value="DNA-directed RNA polymerase, subunit 2, domain 6"/>
    <property type="match status" value="1"/>
</dbReference>
<evidence type="ECO:0000256" key="3">
    <source>
        <dbReference type="ARBA" id="ARBA00011730"/>
    </source>
</evidence>
<comment type="similarity">
    <text evidence="2 13">Belongs to the RNA polymerase beta chain family.</text>
</comment>
<dbReference type="Pfam" id="PF04561">
    <property type="entry name" value="RNA_pol_Rpb2_2"/>
    <property type="match status" value="1"/>
</dbReference>
<dbReference type="Pfam" id="PF04560">
    <property type="entry name" value="RNA_pol_Rpb2_7"/>
    <property type="match status" value="1"/>
</dbReference>
<evidence type="ECO:0000256" key="7">
    <source>
        <dbReference type="ARBA" id="ARBA00022723"/>
    </source>
</evidence>
<evidence type="ECO:0000256" key="8">
    <source>
        <dbReference type="ARBA" id="ARBA00022771"/>
    </source>
</evidence>
<dbReference type="CDD" id="cd00653">
    <property type="entry name" value="RNA_pol_B_RPB2"/>
    <property type="match status" value="1"/>
</dbReference>
<feature type="domain" description="RNA polymerase Rpb2" evidence="21">
    <location>
        <begin position="677"/>
        <end position="746"/>
    </location>
</feature>
<accession>A0A3N4JM48</accession>
<keyword evidence="8" id="KW-0863">Zinc-finger</keyword>
<keyword evidence="4 14" id="KW-0240">DNA-directed RNA polymerase</keyword>
<dbReference type="PANTHER" id="PTHR20856">
    <property type="entry name" value="DNA-DIRECTED RNA POLYMERASE I SUBUNIT 2"/>
    <property type="match status" value="1"/>
</dbReference>
<keyword evidence="12" id="KW-0539">Nucleus</keyword>
<evidence type="ECO:0000256" key="11">
    <source>
        <dbReference type="ARBA" id="ARBA00023163"/>
    </source>
</evidence>
<dbReference type="EC" id="2.7.7.6" evidence="14"/>
<evidence type="ECO:0000256" key="14">
    <source>
        <dbReference type="RuleBase" id="RU363031"/>
    </source>
</evidence>
<evidence type="ECO:0000256" key="12">
    <source>
        <dbReference type="ARBA" id="ARBA00023242"/>
    </source>
</evidence>
<dbReference type="FunFam" id="2.40.270.10:FF:000006">
    <property type="entry name" value="DNA-directed RNA polymerase subunit beta"/>
    <property type="match status" value="1"/>
</dbReference>
<dbReference type="Pfam" id="PF04566">
    <property type="entry name" value="RNA_pol_Rpb2_4"/>
    <property type="match status" value="1"/>
</dbReference>
<dbReference type="Gene3D" id="2.40.50.150">
    <property type="match status" value="1"/>
</dbReference>
<evidence type="ECO:0000313" key="23">
    <source>
        <dbReference type="Proteomes" id="UP000276215"/>
    </source>
</evidence>
<keyword evidence="23" id="KW-1185">Reference proteome</keyword>
<keyword evidence="11 14" id="KW-0804">Transcription</keyword>
<dbReference type="InterPro" id="IPR037034">
    <property type="entry name" value="RNA_pol_Rpb2_2_sf"/>
</dbReference>
<evidence type="ECO:0000256" key="9">
    <source>
        <dbReference type="ARBA" id="ARBA00022833"/>
    </source>
</evidence>
<evidence type="ECO:0000256" key="5">
    <source>
        <dbReference type="ARBA" id="ARBA00022679"/>
    </source>
</evidence>
<organism evidence="22 23">
    <name type="scientific">Choiromyces venosus 120613-1</name>
    <dbReference type="NCBI Taxonomy" id="1336337"/>
    <lineage>
        <taxon>Eukaryota</taxon>
        <taxon>Fungi</taxon>
        <taxon>Dikarya</taxon>
        <taxon>Ascomycota</taxon>
        <taxon>Pezizomycotina</taxon>
        <taxon>Pezizomycetes</taxon>
        <taxon>Pezizales</taxon>
        <taxon>Tuberaceae</taxon>
        <taxon>Choiromyces</taxon>
    </lineage>
</organism>
<dbReference type="GO" id="GO:0003677">
    <property type="term" value="F:DNA binding"/>
    <property type="evidence" value="ECO:0007669"/>
    <property type="project" value="InterPro"/>
</dbReference>
<dbReference type="InterPro" id="IPR007644">
    <property type="entry name" value="RNA_pol_bsu_protrusion"/>
</dbReference>
<dbReference type="InterPro" id="IPR007647">
    <property type="entry name" value="RNA_pol_Rpb2_5"/>
</dbReference>